<comment type="caution">
    <text evidence="3">The sequence shown here is derived from an EMBL/GenBank/DDBJ whole genome shotgun (WGS) entry which is preliminary data.</text>
</comment>
<reference evidence="3 4" key="1">
    <citation type="submission" date="2017-10" db="EMBL/GenBank/DDBJ databases">
        <title>Draft genome sequence of cellulolytic Actinomyces sp CtC72 isolated from cattle rumen fluid.</title>
        <authorList>
            <person name="Joshi A.J."/>
            <person name="Vasudevan G."/>
            <person name="Lanjekar V.B."/>
            <person name="Hivarkar S."/>
            <person name="Engineer A."/>
            <person name="Pore S.D."/>
            <person name="Dhakephalkar P.K."/>
            <person name="Dagar S."/>
        </authorList>
    </citation>
    <scope>NUCLEOTIDE SEQUENCE [LARGE SCALE GENOMIC DNA]</scope>
    <source>
        <strain evidence="4">CtC72</strain>
    </source>
</reference>
<accession>A0ABX4MDC8</accession>
<organism evidence="3 4">
    <name type="scientific">Actinomyces ruminis</name>
    <dbReference type="NCBI Taxonomy" id="1937003"/>
    <lineage>
        <taxon>Bacteria</taxon>
        <taxon>Bacillati</taxon>
        <taxon>Actinomycetota</taxon>
        <taxon>Actinomycetes</taxon>
        <taxon>Actinomycetales</taxon>
        <taxon>Actinomycetaceae</taxon>
        <taxon>Actinomyces</taxon>
    </lineage>
</organism>
<proteinExistence type="predicted"/>
<dbReference type="Proteomes" id="UP000194577">
    <property type="component" value="Unassembled WGS sequence"/>
</dbReference>
<keyword evidence="1" id="KW-0378">Hydrolase</keyword>
<keyword evidence="4" id="KW-1185">Reference proteome</keyword>
<dbReference type="RefSeq" id="WP_086615743.1">
    <property type="nucleotide sequence ID" value="NZ_MTPX02000022.1"/>
</dbReference>
<evidence type="ECO:0000256" key="1">
    <source>
        <dbReference type="ARBA" id="ARBA00022801"/>
    </source>
</evidence>
<dbReference type="InterPro" id="IPR050272">
    <property type="entry name" value="Isochorismatase-like_hydrls"/>
</dbReference>
<dbReference type="SUPFAM" id="SSF52499">
    <property type="entry name" value="Isochorismatase-like hydrolases"/>
    <property type="match status" value="1"/>
</dbReference>
<dbReference type="PANTHER" id="PTHR43540">
    <property type="entry name" value="PEROXYUREIDOACRYLATE/UREIDOACRYLATE AMIDOHYDROLASE-RELATED"/>
    <property type="match status" value="1"/>
</dbReference>
<evidence type="ECO:0000313" key="3">
    <source>
        <dbReference type="EMBL" id="PHP53341.1"/>
    </source>
</evidence>
<gene>
    <name evidence="3" type="ORF">BW737_003480</name>
</gene>
<feature type="domain" description="Isochorismatase-like" evidence="2">
    <location>
        <begin position="8"/>
        <end position="161"/>
    </location>
</feature>
<evidence type="ECO:0000259" key="2">
    <source>
        <dbReference type="Pfam" id="PF00857"/>
    </source>
</evidence>
<dbReference type="Pfam" id="PF00857">
    <property type="entry name" value="Isochorismatase"/>
    <property type="match status" value="1"/>
</dbReference>
<dbReference type="PANTHER" id="PTHR43540:SF6">
    <property type="entry name" value="ISOCHORISMATASE-LIKE DOMAIN-CONTAINING PROTEIN"/>
    <property type="match status" value="1"/>
</dbReference>
<dbReference type="Gene3D" id="3.40.50.850">
    <property type="entry name" value="Isochorismatase-like"/>
    <property type="match status" value="1"/>
</dbReference>
<dbReference type="InterPro" id="IPR036380">
    <property type="entry name" value="Isochorismatase-like_sf"/>
</dbReference>
<name>A0ABX4MDC8_9ACTO</name>
<sequence>METAPRRALILVDVQDEYFEGPLKIRHPAPAGSLMRILQVIDAANGADIPVVCVQHTGVPGAPAFDPARPGHRVHERVEALRLASWKDLEKRHASIYAGTGLADWLLDRAIDTVTLVGYQSNNCILASAVEGEALGFATEVLSDATGAIHVANDAGSIDARTLHEALMTLLHSNWATVLDSDIWLQAVSDGKRLPHSNLVVSARRGADLFDSVL</sequence>
<dbReference type="InterPro" id="IPR000868">
    <property type="entry name" value="Isochorismatase-like_dom"/>
</dbReference>
<evidence type="ECO:0000313" key="4">
    <source>
        <dbReference type="Proteomes" id="UP000194577"/>
    </source>
</evidence>
<dbReference type="EMBL" id="MTPX02000022">
    <property type="protein sequence ID" value="PHP53341.1"/>
    <property type="molecule type" value="Genomic_DNA"/>
</dbReference>
<protein>
    <submittedName>
        <fullName evidence="3">Isochorismatase</fullName>
    </submittedName>
</protein>